<evidence type="ECO:0000313" key="2">
    <source>
        <dbReference type="EMBL" id="KXH47739.1"/>
    </source>
</evidence>
<sequence>MTDIISNVLPAEDLSARAYMRWDAKGVEEVPLNEAEDIQAVADMINEGQRRTWNSTRHGYSGTHARTQGIVKGTFIVPDDLPSHLKQTELFQHGGEYPVACRYSSEPGDPGLDDRIPQPRGFAMKLFNVKGEMFEAGKDTPTQDIEFNSTPAIDLADAKTTKEIIGLRLKHAGNKEELNKELNARQDAQLQLARDQVRNTHLESTRQYSQTAYRFGDYVIKYSLVPSTETQRKLYDETVKPEHDESILQKWLQNFHAHNDAEYLFQVQLLENLGDQPVEYSGAVWDESKYPWQTVGKLLIPRQDSFDYERKRFWEDYARVDPWHGLKSLQPLGSSNRLRRAGKFSILSWRWKCLDTSGSNIFSLRCEQQHATQVERGKRGSSSKYRRDT</sequence>
<dbReference type="Gene3D" id="2.40.180.10">
    <property type="entry name" value="Catalase core domain"/>
    <property type="match status" value="1"/>
</dbReference>
<dbReference type="PANTHER" id="PTHR36195:SF4">
    <property type="entry name" value="DOMAIN PROTEIN, PUTATIVE (AFU_ORTHOLOGUE AFUA_5G01990)-RELATED"/>
    <property type="match status" value="1"/>
</dbReference>
<reference evidence="2 3" key="1">
    <citation type="submission" date="2014-02" db="EMBL/GenBank/DDBJ databases">
        <title>The genome sequence of Colletotrichum simmondsii CBS122122.</title>
        <authorList>
            <person name="Baroncelli R."/>
            <person name="Thon M.R."/>
        </authorList>
    </citation>
    <scope>NUCLEOTIDE SEQUENCE [LARGE SCALE GENOMIC DNA]</scope>
    <source>
        <strain evidence="2 3">CBS122122</strain>
    </source>
</reference>
<gene>
    <name evidence="2" type="ORF">CSIM01_11689</name>
</gene>
<dbReference type="SUPFAM" id="SSF56634">
    <property type="entry name" value="Heme-dependent catalase-like"/>
    <property type="match status" value="1"/>
</dbReference>
<dbReference type="GO" id="GO:0020037">
    <property type="term" value="F:heme binding"/>
    <property type="evidence" value="ECO:0007669"/>
    <property type="project" value="InterPro"/>
</dbReference>
<dbReference type="PROSITE" id="PS51402">
    <property type="entry name" value="CATALASE_3"/>
    <property type="match status" value="1"/>
</dbReference>
<organism evidence="2 3">
    <name type="scientific">Colletotrichum simmondsii</name>
    <dbReference type="NCBI Taxonomy" id="703756"/>
    <lineage>
        <taxon>Eukaryota</taxon>
        <taxon>Fungi</taxon>
        <taxon>Dikarya</taxon>
        <taxon>Ascomycota</taxon>
        <taxon>Pezizomycotina</taxon>
        <taxon>Sordariomycetes</taxon>
        <taxon>Hypocreomycetidae</taxon>
        <taxon>Glomerellales</taxon>
        <taxon>Glomerellaceae</taxon>
        <taxon>Colletotrichum</taxon>
        <taxon>Colletotrichum acutatum species complex</taxon>
    </lineage>
</organism>
<protein>
    <recommendedName>
        <fullName evidence="1">Catalase core domain-containing protein</fullName>
    </recommendedName>
</protein>
<proteinExistence type="predicted"/>
<evidence type="ECO:0000259" key="1">
    <source>
        <dbReference type="Pfam" id="PF00199"/>
    </source>
</evidence>
<evidence type="ECO:0000313" key="3">
    <source>
        <dbReference type="Proteomes" id="UP000070328"/>
    </source>
</evidence>
<keyword evidence="3" id="KW-1185">Reference proteome</keyword>
<dbReference type="Proteomes" id="UP000070328">
    <property type="component" value="Unassembled WGS sequence"/>
</dbReference>
<dbReference type="PANTHER" id="PTHR36195">
    <property type="entry name" value="DOMAIN PROTEIN, PUTATIVE (AFU_ORTHOLOGUE AFUA_5G01990)-RELATED-RELATED"/>
    <property type="match status" value="1"/>
</dbReference>
<name>A0A135TI21_9PEZI</name>
<dbReference type="Pfam" id="PF00199">
    <property type="entry name" value="Catalase"/>
    <property type="match status" value="1"/>
</dbReference>
<dbReference type="InterPro" id="IPR011614">
    <property type="entry name" value="Catalase_core"/>
</dbReference>
<accession>A0A135TI21</accession>
<dbReference type="AlphaFoldDB" id="A0A135TI21"/>
<dbReference type="EMBL" id="JFBX01000149">
    <property type="protein sequence ID" value="KXH47739.1"/>
    <property type="molecule type" value="Genomic_DNA"/>
</dbReference>
<dbReference type="GO" id="GO:0006979">
    <property type="term" value="P:response to oxidative stress"/>
    <property type="evidence" value="ECO:0007669"/>
    <property type="project" value="InterPro"/>
</dbReference>
<dbReference type="InterPro" id="IPR018028">
    <property type="entry name" value="Catalase"/>
</dbReference>
<dbReference type="InterPro" id="IPR020835">
    <property type="entry name" value="Catalase_sf"/>
</dbReference>
<feature type="domain" description="Catalase core" evidence="1">
    <location>
        <begin position="63"/>
        <end position="141"/>
    </location>
</feature>
<dbReference type="OrthoDB" id="3358373at2759"/>
<dbReference type="GO" id="GO:0004096">
    <property type="term" value="F:catalase activity"/>
    <property type="evidence" value="ECO:0007669"/>
    <property type="project" value="InterPro"/>
</dbReference>
<comment type="caution">
    <text evidence="2">The sequence shown here is derived from an EMBL/GenBank/DDBJ whole genome shotgun (WGS) entry which is preliminary data.</text>
</comment>